<dbReference type="PANTHER" id="PTHR25462">
    <property type="entry name" value="BONUS, ISOFORM C-RELATED"/>
    <property type="match status" value="1"/>
</dbReference>
<dbReference type="HOGENOM" id="CLU_485300_0_0_1"/>
<dbReference type="PANTHER" id="PTHR25462:SF296">
    <property type="entry name" value="MEIOTIC P26, ISOFORM F"/>
    <property type="match status" value="1"/>
</dbReference>
<evidence type="ECO:0000259" key="5">
    <source>
        <dbReference type="PROSITE" id="PS50119"/>
    </source>
</evidence>
<evidence type="ECO:0000313" key="7">
    <source>
        <dbReference type="EMBL" id="RKP22142.1"/>
    </source>
</evidence>
<keyword evidence="1" id="KW-0479">Metal-binding</keyword>
<keyword evidence="2" id="KW-0862">Zinc</keyword>
<dbReference type="Gene3D" id="3.90.228.10">
    <property type="match status" value="1"/>
</dbReference>
<dbReference type="Pfam" id="PF00643">
    <property type="entry name" value="zf-B_box"/>
    <property type="match status" value="2"/>
</dbReference>
<evidence type="ECO:0000256" key="4">
    <source>
        <dbReference type="SAM" id="MobiDB-lite"/>
    </source>
</evidence>
<evidence type="ECO:0000256" key="2">
    <source>
        <dbReference type="ARBA" id="ARBA00022833"/>
    </source>
</evidence>
<dbReference type="CDD" id="cd19756">
    <property type="entry name" value="Bbox2"/>
    <property type="match status" value="1"/>
</dbReference>
<keyword evidence="3" id="KW-0863">Zinc-finger</keyword>
<evidence type="ECO:0000256" key="1">
    <source>
        <dbReference type="ARBA" id="ARBA00022723"/>
    </source>
</evidence>
<gene>
    <name evidence="6" type="ORF">O9G_000536</name>
    <name evidence="7" type="ORF">ROZALSC1DRAFT_26480</name>
</gene>
<dbReference type="OrthoDB" id="153872at2759"/>
<dbReference type="Gene3D" id="3.30.160.60">
    <property type="entry name" value="Classic Zinc Finger"/>
    <property type="match status" value="1"/>
</dbReference>
<dbReference type="Proteomes" id="UP000281549">
    <property type="component" value="Unassembled WGS sequence"/>
</dbReference>
<dbReference type="EMBL" id="ML004908">
    <property type="protein sequence ID" value="RKP22142.1"/>
    <property type="molecule type" value="Genomic_DNA"/>
</dbReference>
<feature type="region of interest" description="Disordered" evidence="4">
    <location>
        <begin position="481"/>
        <end position="504"/>
    </location>
</feature>
<dbReference type="InterPro" id="IPR000315">
    <property type="entry name" value="Znf_B-box"/>
</dbReference>
<dbReference type="SUPFAM" id="SSF57845">
    <property type="entry name" value="B-box zinc-binding domain"/>
    <property type="match status" value="1"/>
</dbReference>
<dbReference type="AlphaFoldDB" id="A0A075B064"/>
<name>A0A075B064_ROZAC</name>
<dbReference type="CDD" id="cd19821">
    <property type="entry name" value="Bbox1_BBX-like"/>
    <property type="match status" value="1"/>
</dbReference>
<dbReference type="InterPro" id="IPR049808">
    <property type="entry name" value="CONSTANS-like_Bbox1"/>
</dbReference>
<proteinExistence type="predicted"/>
<accession>A0A075B064</accession>
<feature type="domain" description="B box-type" evidence="5">
    <location>
        <begin position="255"/>
        <end position="297"/>
    </location>
</feature>
<dbReference type="EMBL" id="KE560959">
    <property type="protein sequence ID" value="EPZ34349.1"/>
    <property type="molecule type" value="Genomic_DNA"/>
</dbReference>
<dbReference type="Proteomes" id="UP000030755">
    <property type="component" value="Unassembled WGS sequence"/>
</dbReference>
<reference evidence="9" key="2">
    <citation type="journal article" date="2018" name="Nat. Microbiol.">
        <title>Leveraging single-cell genomics to expand the fungal tree of life.</title>
        <authorList>
            <person name="Ahrendt S.R."/>
            <person name="Quandt C.A."/>
            <person name="Ciobanu D."/>
            <person name="Clum A."/>
            <person name="Salamov A."/>
            <person name="Andreopoulos B."/>
            <person name="Cheng J.F."/>
            <person name="Woyke T."/>
            <person name="Pelin A."/>
            <person name="Henrissat B."/>
            <person name="Reynolds N.K."/>
            <person name="Benny G.L."/>
            <person name="Smith M.E."/>
            <person name="James T.Y."/>
            <person name="Grigoriev I.V."/>
        </authorList>
    </citation>
    <scope>NUCLEOTIDE SEQUENCE [LARGE SCALE GENOMIC DNA]</scope>
    <source>
        <strain evidence="9">CSF55</strain>
    </source>
</reference>
<protein>
    <recommendedName>
        <fullName evidence="5">B box-type domain-containing protein</fullName>
    </recommendedName>
</protein>
<organism evidence="6 8">
    <name type="scientific">Rozella allomycis (strain CSF55)</name>
    <dbReference type="NCBI Taxonomy" id="988480"/>
    <lineage>
        <taxon>Eukaryota</taxon>
        <taxon>Fungi</taxon>
        <taxon>Fungi incertae sedis</taxon>
        <taxon>Cryptomycota</taxon>
        <taxon>Cryptomycota incertae sedis</taxon>
        <taxon>Rozella</taxon>
    </lineage>
</organism>
<dbReference type="GO" id="GO:0008270">
    <property type="term" value="F:zinc ion binding"/>
    <property type="evidence" value="ECO:0007669"/>
    <property type="project" value="UniProtKB-KW"/>
</dbReference>
<keyword evidence="8" id="KW-1185">Reference proteome</keyword>
<dbReference type="SMART" id="SM00336">
    <property type="entry name" value="BBOX"/>
    <property type="match status" value="2"/>
</dbReference>
<dbReference type="PROSITE" id="PS50119">
    <property type="entry name" value="ZF_BBOX"/>
    <property type="match status" value="2"/>
</dbReference>
<feature type="domain" description="B box-type" evidence="5">
    <location>
        <begin position="199"/>
        <end position="245"/>
    </location>
</feature>
<sequence length="545" mass="61105">MSTDKTQLTTASSSFSFLEYFLQISIKGTTARIVNAYALSNPHLTVSFENKCQDMLVLDSWVDMESLSSPNTEEEIIKNGFQFTNGGGHKFAVGSLRPLYKNDIMTGKKIVKKVLLAKIGVGRSYFADEEYAKIGTLPDGYDSFYNGKIVDKLQEAPPQKGDDIDQDYYQEYILKDSTQVLPLYIITFEFDPNLEKKSRDKNYCDNCEKSVASVYCTADSAYLCHACDVTLHNSKLTSRHTRTPIGQGPEVFGNCRHHADKAVEFFCPQCHVPVCVHCKMVGHHSSGESAKHKLVSVQEAYKSVYENSLAPDPILHARKSSIENQLNCIAARAKLVEKNSAEIKQQIDDLYKKALAELKIVTKKKLTVLKGDECELYRQLFEIHRLEEFLKYQQSGGDPTQFLLNWGRHLQIRSELHAFRFFRDVIDVQADIKCGGNIIIQMENNQTNVNQNRPGSAASVSGSSFTLQSKKGNVYDAIATGKPRLPASKPLTGKSVTKNDGSSILDDRSKVRRTSDFFAETLHALDLNQDDRELSDITSIQDTEA</sequence>
<dbReference type="STRING" id="988480.A0A075B064"/>
<reference evidence="7" key="3">
    <citation type="submission" date="2018-08" db="EMBL/GenBank/DDBJ databases">
        <title>Leveraging single-cell genomics to expand the Fungal Tree of Life.</title>
        <authorList>
            <consortium name="DOE Joint Genome Institute"/>
            <person name="Ahrendt S.R."/>
            <person name="Quandt C.A."/>
            <person name="Ciobanu D."/>
            <person name="Clum A."/>
            <person name="Salamov A."/>
            <person name="Andreopoulos B."/>
            <person name="Cheng J.-F."/>
            <person name="Woyke T."/>
            <person name="Pelin A."/>
            <person name="Henrissat B."/>
            <person name="Reynolds N."/>
            <person name="Benny G.L."/>
            <person name="Smith M.E."/>
            <person name="James T.Y."/>
            <person name="Grigoriev I.V."/>
        </authorList>
    </citation>
    <scope>NUCLEOTIDE SEQUENCE</scope>
    <source>
        <strain evidence="7">CSF55</strain>
    </source>
</reference>
<reference evidence="6 8" key="1">
    <citation type="journal article" date="2013" name="Curr. Biol.">
        <title>Shared signatures of parasitism and phylogenomics unite Cryptomycota and microsporidia.</title>
        <authorList>
            <person name="James T.Y."/>
            <person name="Pelin A."/>
            <person name="Bonen L."/>
            <person name="Ahrendt S."/>
            <person name="Sain D."/>
            <person name="Corradi N."/>
            <person name="Stajich J.E."/>
        </authorList>
    </citation>
    <scope>NUCLEOTIDE SEQUENCE [LARGE SCALE GENOMIC DNA]</scope>
    <source>
        <strain evidence="6">CSF55</strain>
        <strain evidence="6">CSF55</strain>
    </source>
</reference>
<evidence type="ECO:0000256" key="3">
    <source>
        <dbReference type="PROSITE-ProRule" id="PRU00024"/>
    </source>
</evidence>
<evidence type="ECO:0000313" key="8">
    <source>
        <dbReference type="Proteomes" id="UP000030755"/>
    </source>
</evidence>
<dbReference type="OMA" id="FRDSEEW"/>
<evidence type="ECO:0000313" key="9">
    <source>
        <dbReference type="Proteomes" id="UP000281549"/>
    </source>
</evidence>
<dbReference type="InterPro" id="IPR047153">
    <property type="entry name" value="TRIM45/56/19-like"/>
</dbReference>
<evidence type="ECO:0000313" key="6">
    <source>
        <dbReference type="EMBL" id="EPZ34349.1"/>
    </source>
</evidence>